<dbReference type="GO" id="GO:0015031">
    <property type="term" value="P:protein transport"/>
    <property type="evidence" value="ECO:0007669"/>
    <property type="project" value="UniProtKB-KW"/>
</dbReference>
<dbReference type="AlphaFoldDB" id="A0A521DS04"/>
<dbReference type="Proteomes" id="UP000319040">
    <property type="component" value="Unassembled WGS sequence"/>
</dbReference>
<dbReference type="GO" id="GO:0005886">
    <property type="term" value="C:plasma membrane"/>
    <property type="evidence" value="ECO:0007669"/>
    <property type="project" value="UniProtKB-SubCell"/>
</dbReference>
<protein>
    <submittedName>
        <fullName evidence="9">Biopolymer transport protein ExbD</fullName>
    </submittedName>
</protein>
<accession>A0A521DS04</accession>
<evidence type="ECO:0000313" key="10">
    <source>
        <dbReference type="Proteomes" id="UP000319040"/>
    </source>
</evidence>
<keyword evidence="10" id="KW-1185">Reference proteome</keyword>
<comment type="subcellular location">
    <subcellularLocation>
        <location evidence="1">Cell membrane</location>
        <topology evidence="1">Single-pass membrane protein</topology>
    </subcellularLocation>
    <subcellularLocation>
        <location evidence="7">Cell membrane</location>
        <topology evidence="7">Single-pass type II membrane protein</topology>
    </subcellularLocation>
</comment>
<keyword evidence="4 7" id="KW-0812">Transmembrane</keyword>
<comment type="similarity">
    <text evidence="2 7">Belongs to the ExbD/TolR family.</text>
</comment>
<evidence type="ECO:0000256" key="3">
    <source>
        <dbReference type="ARBA" id="ARBA00022475"/>
    </source>
</evidence>
<dbReference type="RefSeq" id="WP_142533827.1">
    <property type="nucleotide sequence ID" value="NZ_FXTB01000006.1"/>
</dbReference>
<name>A0A521DS04_SACCC</name>
<dbReference type="PANTHER" id="PTHR30558:SF3">
    <property type="entry name" value="BIOPOLYMER TRANSPORT PROTEIN EXBD-RELATED"/>
    <property type="match status" value="1"/>
</dbReference>
<evidence type="ECO:0000256" key="4">
    <source>
        <dbReference type="ARBA" id="ARBA00022692"/>
    </source>
</evidence>
<evidence type="ECO:0000256" key="2">
    <source>
        <dbReference type="ARBA" id="ARBA00005811"/>
    </source>
</evidence>
<feature type="transmembrane region" description="Helical" evidence="8">
    <location>
        <begin position="12"/>
        <end position="33"/>
    </location>
</feature>
<evidence type="ECO:0000256" key="8">
    <source>
        <dbReference type="SAM" id="Phobius"/>
    </source>
</evidence>
<dbReference type="GO" id="GO:0022857">
    <property type="term" value="F:transmembrane transporter activity"/>
    <property type="evidence" value="ECO:0007669"/>
    <property type="project" value="InterPro"/>
</dbReference>
<evidence type="ECO:0000256" key="5">
    <source>
        <dbReference type="ARBA" id="ARBA00022989"/>
    </source>
</evidence>
<organism evidence="9 10">
    <name type="scientific">Saccharicrinis carchari</name>
    <dbReference type="NCBI Taxonomy" id="1168039"/>
    <lineage>
        <taxon>Bacteria</taxon>
        <taxon>Pseudomonadati</taxon>
        <taxon>Bacteroidota</taxon>
        <taxon>Bacteroidia</taxon>
        <taxon>Marinilabiliales</taxon>
        <taxon>Marinilabiliaceae</taxon>
        <taxon>Saccharicrinis</taxon>
    </lineage>
</organism>
<dbReference type="PANTHER" id="PTHR30558">
    <property type="entry name" value="EXBD MEMBRANE COMPONENT OF PMF-DRIVEN MACROMOLECULE IMPORT SYSTEM"/>
    <property type="match status" value="1"/>
</dbReference>
<dbReference type="InterPro" id="IPR003400">
    <property type="entry name" value="ExbD"/>
</dbReference>
<gene>
    <name evidence="9" type="ORF">SAMN06265379_106119</name>
</gene>
<dbReference type="OrthoDB" id="9810103at2"/>
<keyword evidence="6 8" id="KW-0472">Membrane</keyword>
<dbReference type="EMBL" id="FXTB01000006">
    <property type="protein sequence ID" value="SMO74496.1"/>
    <property type="molecule type" value="Genomic_DNA"/>
</dbReference>
<dbReference type="Pfam" id="PF02472">
    <property type="entry name" value="ExbD"/>
    <property type="match status" value="1"/>
</dbReference>
<sequence length="156" mass="17682">MAKFRKKKSEGQAAINTASLPDIVFMLLFFFMVSTTMKEVTMKVSIQAPEATELAKLEKKSLVTYIYVGVPTKQYQGMYGTEPRIQLNDAFATVGDIQSYIAQEREAMKENDRPKMTTSIKADYDTPMGIITEIKQALRKAQALKINYSARQKSEY</sequence>
<evidence type="ECO:0000256" key="1">
    <source>
        <dbReference type="ARBA" id="ARBA00004162"/>
    </source>
</evidence>
<keyword evidence="3" id="KW-1003">Cell membrane</keyword>
<reference evidence="9 10" key="1">
    <citation type="submission" date="2017-05" db="EMBL/GenBank/DDBJ databases">
        <authorList>
            <person name="Varghese N."/>
            <person name="Submissions S."/>
        </authorList>
    </citation>
    <scope>NUCLEOTIDE SEQUENCE [LARGE SCALE GENOMIC DNA]</scope>
    <source>
        <strain evidence="9 10">DSM 27040</strain>
    </source>
</reference>
<evidence type="ECO:0000256" key="7">
    <source>
        <dbReference type="RuleBase" id="RU003879"/>
    </source>
</evidence>
<keyword evidence="7" id="KW-0653">Protein transport</keyword>
<keyword evidence="5 8" id="KW-1133">Transmembrane helix</keyword>
<keyword evidence="7" id="KW-0813">Transport</keyword>
<evidence type="ECO:0000313" key="9">
    <source>
        <dbReference type="EMBL" id="SMO74496.1"/>
    </source>
</evidence>
<proteinExistence type="inferred from homology"/>
<evidence type="ECO:0000256" key="6">
    <source>
        <dbReference type="ARBA" id="ARBA00023136"/>
    </source>
</evidence>